<sequence>MLEALTGPRPNLVLQALASREKPVRECAGRLFTQQKFFPENSEASLLGAAVVGMTALGAYPSISEAGKNMVRGQAAEPSGLNSTAARLYARFREQKVIS</sequence>
<gene>
    <name evidence="1" type="ORF">SDC9_210310</name>
</gene>
<accession>A0A645JG25</accession>
<dbReference type="SUPFAM" id="SSF53067">
    <property type="entry name" value="Actin-like ATPase domain"/>
    <property type="match status" value="1"/>
</dbReference>
<protein>
    <submittedName>
        <fullName evidence="1">Uncharacterized protein</fullName>
    </submittedName>
</protein>
<dbReference type="Gene3D" id="3.30.420.40">
    <property type="match status" value="1"/>
</dbReference>
<organism evidence="1">
    <name type="scientific">bioreactor metagenome</name>
    <dbReference type="NCBI Taxonomy" id="1076179"/>
    <lineage>
        <taxon>unclassified sequences</taxon>
        <taxon>metagenomes</taxon>
        <taxon>ecological metagenomes</taxon>
    </lineage>
</organism>
<comment type="caution">
    <text evidence="1">The sequence shown here is derived from an EMBL/GenBank/DDBJ whole genome shotgun (WGS) entry which is preliminary data.</text>
</comment>
<dbReference type="InterPro" id="IPR043129">
    <property type="entry name" value="ATPase_NBD"/>
</dbReference>
<proteinExistence type="predicted"/>
<dbReference type="AlphaFoldDB" id="A0A645JG25"/>
<dbReference type="EMBL" id="VSSQ01140730">
    <property type="protein sequence ID" value="MPN62561.1"/>
    <property type="molecule type" value="Genomic_DNA"/>
</dbReference>
<evidence type="ECO:0000313" key="1">
    <source>
        <dbReference type="EMBL" id="MPN62561.1"/>
    </source>
</evidence>
<reference evidence="1" key="1">
    <citation type="submission" date="2019-08" db="EMBL/GenBank/DDBJ databases">
        <authorList>
            <person name="Kucharzyk K."/>
            <person name="Murdoch R.W."/>
            <person name="Higgins S."/>
            <person name="Loffler F."/>
        </authorList>
    </citation>
    <scope>NUCLEOTIDE SEQUENCE</scope>
</reference>
<name>A0A645JG25_9ZZZZ</name>